<dbReference type="PANTHER" id="PTHR33307">
    <property type="entry name" value="ALPHA-RHAMNOSIDASE (EUROFUNG)"/>
    <property type="match status" value="1"/>
</dbReference>
<dbReference type="Gene3D" id="3.40.720.10">
    <property type="entry name" value="Alkaline Phosphatase, subunit A"/>
    <property type="match status" value="1"/>
</dbReference>
<evidence type="ECO:0000259" key="4">
    <source>
        <dbReference type="Pfam" id="PF00884"/>
    </source>
</evidence>
<dbReference type="AlphaFoldDB" id="A0A399CU97"/>
<dbReference type="InterPro" id="IPR000917">
    <property type="entry name" value="Sulfatase_N"/>
</dbReference>
<protein>
    <recommendedName>
        <fullName evidence="2">alpha-L-rhamnosidase</fullName>
        <ecNumber evidence="2">3.2.1.40</ecNumber>
    </recommendedName>
</protein>
<organism evidence="8 9">
    <name type="scientific">Mariniphaga sediminis</name>
    <dbReference type="NCBI Taxonomy" id="1628158"/>
    <lineage>
        <taxon>Bacteria</taxon>
        <taxon>Pseudomonadati</taxon>
        <taxon>Bacteroidota</taxon>
        <taxon>Bacteroidia</taxon>
        <taxon>Marinilabiliales</taxon>
        <taxon>Prolixibacteraceae</taxon>
        <taxon>Mariniphaga</taxon>
    </lineage>
</organism>
<dbReference type="Pfam" id="PF17390">
    <property type="entry name" value="Bac_rhamnosid_C"/>
    <property type="match status" value="1"/>
</dbReference>
<dbReference type="OrthoDB" id="9815108at2"/>
<dbReference type="InterPro" id="IPR012341">
    <property type="entry name" value="6hp_glycosidase-like_sf"/>
</dbReference>
<dbReference type="InterPro" id="IPR016007">
    <property type="entry name" value="Alpha_rhamnosid"/>
</dbReference>
<dbReference type="EC" id="3.2.1.40" evidence="2"/>
<dbReference type="EMBL" id="QWET01000021">
    <property type="protein sequence ID" value="RIH63435.1"/>
    <property type="molecule type" value="Genomic_DNA"/>
</dbReference>
<evidence type="ECO:0000259" key="7">
    <source>
        <dbReference type="Pfam" id="PF17390"/>
    </source>
</evidence>
<gene>
    <name evidence="8" type="ORF">D1164_19855</name>
</gene>
<evidence type="ECO:0000256" key="3">
    <source>
        <dbReference type="ARBA" id="ARBA00022801"/>
    </source>
</evidence>
<comment type="catalytic activity">
    <reaction evidence="1">
        <text>Hydrolysis of terminal non-reducing alpha-L-rhamnose residues in alpha-L-rhamnosides.</text>
        <dbReference type="EC" id="3.2.1.40"/>
    </reaction>
</comment>
<dbReference type="Gene3D" id="1.50.10.10">
    <property type="match status" value="1"/>
</dbReference>
<dbReference type="Pfam" id="PF05592">
    <property type="entry name" value="Bac_rhamnosid"/>
    <property type="match status" value="1"/>
</dbReference>
<dbReference type="Gene3D" id="2.60.120.260">
    <property type="entry name" value="Galactose-binding domain-like"/>
    <property type="match status" value="1"/>
</dbReference>
<dbReference type="Pfam" id="PF25788">
    <property type="entry name" value="Ig_Rha78A_N"/>
    <property type="match status" value="1"/>
</dbReference>
<dbReference type="GO" id="GO:0030596">
    <property type="term" value="F:alpha-L-rhamnosidase activity"/>
    <property type="evidence" value="ECO:0007669"/>
    <property type="project" value="UniProtKB-EC"/>
</dbReference>
<dbReference type="InterPro" id="IPR035398">
    <property type="entry name" value="Bac_rhamnosid_C"/>
</dbReference>
<dbReference type="PANTHER" id="PTHR33307:SF6">
    <property type="entry name" value="ALPHA-RHAMNOSIDASE (EUROFUNG)-RELATED"/>
    <property type="match status" value="1"/>
</dbReference>
<dbReference type="SUPFAM" id="SSF53649">
    <property type="entry name" value="Alkaline phosphatase-like"/>
    <property type="match status" value="1"/>
</dbReference>
<reference evidence="8 9" key="1">
    <citation type="journal article" date="2015" name="Int. J. Syst. Evol. Microbiol.">
        <title>Mariniphaga sediminis sp. nov., isolated from coastal sediment.</title>
        <authorList>
            <person name="Wang F.Q."/>
            <person name="Shen Q.Y."/>
            <person name="Chen G.J."/>
            <person name="Du Z.J."/>
        </authorList>
    </citation>
    <scope>NUCLEOTIDE SEQUENCE [LARGE SCALE GENOMIC DNA]</scope>
    <source>
        <strain evidence="8 9">SY21</strain>
    </source>
</reference>
<dbReference type="Gene3D" id="2.60.40.10">
    <property type="entry name" value="Immunoglobulins"/>
    <property type="match status" value="1"/>
</dbReference>
<dbReference type="InterPro" id="IPR013783">
    <property type="entry name" value="Ig-like_fold"/>
</dbReference>
<keyword evidence="9" id="KW-1185">Reference proteome</keyword>
<feature type="domain" description="Alpha-L-rhamnosidase six-hairpin glycosidase" evidence="6">
    <location>
        <begin position="728"/>
        <end position="1074"/>
    </location>
</feature>
<dbReference type="InterPro" id="IPR008902">
    <property type="entry name" value="Rhamnosid_concanavalin"/>
</dbReference>
<dbReference type="SUPFAM" id="SSF48208">
    <property type="entry name" value="Six-hairpin glycosidases"/>
    <property type="match status" value="1"/>
</dbReference>
<feature type="domain" description="Alpha-L-rhamnosidase C-terminal" evidence="7">
    <location>
        <begin position="1079"/>
        <end position="1138"/>
    </location>
</feature>
<dbReference type="InterPro" id="IPR008928">
    <property type="entry name" value="6-hairpin_glycosidase_sf"/>
</dbReference>
<dbReference type="GO" id="GO:0005975">
    <property type="term" value="P:carbohydrate metabolic process"/>
    <property type="evidence" value="ECO:0007669"/>
    <property type="project" value="InterPro"/>
</dbReference>
<sequence length="1179" mass="135825">MKQKRYILLLLTLYIFFGTQTVQAKKERGKVKRPNIIFILTDDQRWDALGYAGNKVIHTPEMDKLAEAGAYFSQGMVTTPICSASRASIFSGLYERTHKYTFQTGPIRNEYMEASYPKLLKDAGYYTGFFGKFGVNYPGNVALFDVMEDYDRNNRFKDYRGYYYKMLDGDTVHLTRYTGEKALEFIDEAPSDKPFCLSLSFSAPHAHDGAPEQYFWQEEPGRLFRNMEMPGPALAEDTWFNRLPAPVREGFNRTRWYWRYDTPEKYQHSLKGYYRMINGIDLEIAKIRKKLKERGLDENTVIILMGDNGQFLGERQLAGKWLMYENSVRVPLIVYDPRARKHRDVDEMALNIDIPATIADLAGVEEPESWHGKTLMPLVSGKEKSLSRDTVLLEHLWEFENIPPSEGVRTADWKYLRYVNDKSTEELYYLKDDPRETNNLAGEIRYRETLLNLRNKCDELIRKYADPFSGIPSGLTVEYIREPKKTSINDIRPEYSWIVPDEAVFQKAYQVLVASSRENIDNNIGDVWDSKPVQSGNSTNIEHGGIPLQPNKSYLWKVRIFDQDNRISEYSKAQPFQTGNFKGTISSANFFQVERIKPAAIKTTAGNNYFIDFGKAAFGTLELKYQAQRIETLIIRLGEKLLDGRIDREPGGSIRFQEVKLEVHPGKLNYTVQLPPDKRNTGKAAVQLPDSFDVVIPFRYCEIDNATQKISAEDVLQKAYFYYFDDTQSAFSSSDTILNQVWDICKYSMKATSFAGLYVDGDRERIPYEADAYINQLGHYCTDREYAMARQTIEYFMEHPTWPTEWQLHVALMFYQDYMYTGDTELIEKYYEPLKHKTLMELEYEDGLISTSSSKLNGEFMARLGFADTTQRIRDIVDWPPAQKDTGWELPEDWPQGERDGFVFKPVNTVINSLYYQNLKIMTEFARVLDKPEEELEFKLRAAKVKKAMNEKLFNPDGGYYRDGIGTDHGAVHSNMLPLAFDIVPGSYKKSVTEYLKTRGMGCSVYGAQFLMEAVYNGGDEDYALELMTATHDRSWYNMIKIGSTITLEAWDMKYKPNSDWNHAWGAAPANIIPRFLWGIQPKTPGFGVVSIRPQMGNLKESTIKMPTVKGAIRGEFQRVNQRLKMFTIELPANMVAEFESDFSPQDEVTLNGEKVNLSFGSIRLQPGVNNIEIRVHSF</sequence>
<dbReference type="InterPro" id="IPR035396">
    <property type="entry name" value="Bac_rhamnosid6H"/>
</dbReference>
<dbReference type="Proteomes" id="UP000266441">
    <property type="component" value="Unassembled WGS sequence"/>
</dbReference>
<evidence type="ECO:0000313" key="9">
    <source>
        <dbReference type="Proteomes" id="UP000266441"/>
    </source>
</evidence>
<comment type="caution">
    <text evidence="8">The sequence shown here is derived from an EMBL/GenBank/DDBJ whole genome shotgun (WGS) entry which is preliminary data.</text>
</comment>
<dbReference type="Pfam" id="PF17389">
    <property type="entry name" value="Bac_rhamnosid6H"/>
    <property type="match status" value="1"/>
</dbReference>
<feature type="domain" description="Sulfatase N-terminal" evidence="4">
    <location>
        <begin position="34"/>
        <end position="364"/>
    </location>
</feature>
<evidence type="ECO:0000259" key="6">
    <source>
        <dbReference type="Pfam" id="PF17389"/>
    </source>
</evidence>
<evidence type="ECO:0000259" key="5">
    <source>
        <dbReference type="Pfam" id="PF05592"/>
    </source>
</evidence>
<proteinExistence type="predicted"/>
<accession>A0A399CU97</accession>
<evidence type="ECO:0000256" key="1">
    <source>
        <dbReference type="ARBA" id="ARBA00001445"/>
    </source>
</evidence>
<dbReference type="Gene3D" id="2.60.420.10">
    <property type="entry name" value="Maltose phosphorylase, domain 3"/>
    <property type="match status" value="1"/>
</dbReference>
<dbReference type="RefSeq" id="WP_119351701.1">
    <property type="nucleotide sequence ID" value="NZ_QWET01000021.1"/>
</dbReference>
<name>A0A399CU97_9BACT</name>
<dbReference type="CDD" id="cd16031">
    <property type="entry name" value="G6S_like"/>
    <property type="match status" value="1"/>
</dbReference>
<feature type="domain" description="Alpha-L-rhamnosidase concanavalin-like" evidence="5">
    <location>
        <begin position="604"/>
        <end position="715"/>
    </location>
</feature>
<evidence type="ECO:0000313" key="8">
    <source>
        <dbReference type="EMBL" id="RIH63435.1"/>
    </source>
</evidence>
<keyword evidence="3" id="KW-0378">Hydrolase</keyword>
<dbReference type="InterPro" id="IPR017850">
    <property type="entry name" value="Alkaline_phosphatase_core_sf"/>
</dbReference>
<dbReference type="Pfam" id="PF00884">
    <property type="entry name" value="Sulfatase"/>
    <property type="match status" value="1"/>
</dbReference>
<evidence type="ECO:0000256" key="2">
    <source>
        <dbReference type="ARBA" id="ARBA00012652"/>
    </source>
</evidence>